<dbReference type="InterPro" id="IPR012347">
    <property type="entry name" value="Ferritin-like"/>
</dbReference>
<evidence type="ECO:0000259" key="2">
    <source>
        <dbReference type="Pfam" id="PF12902"/>
    </source>
</evidence>
<keyword evidence="4" id="KW-1185">Reference proteome</keyword>
<dbReference type="Gene3D" id="1.20.1260.10">
    <property type="match status" value="1"/>
</dbReference>
<feature type="region of interest" description="Disordered" evidence="1">
    <location>
        <begin position="912"/>
        <end position="932"/>
    </location>
</feature>
<dbReference type="Proteomes" id="UP000638313">
    <property type="component" value="Unassembled WGS sequence"/>
</dbReference>
<accession>A0A919E7M5</accession>
<gene>
    <name evidence="3" type="ORF">GCM10010218_04500</name>
</gene>
<evidence type="ECO:0000313" key="3">
    <source>
        <dbReference type="EMBL" id="GHF26699.1"/>
    </source>
</evidence>
<feature type="domain" description="Iminophenyl-pyruvate dimer synthase" evidence="2">
    <location>
        <begin position="694"/>
        <end position="945"/>
    </location>
</feature>
<dbReference type="RefSeq" id="WP_190127632.1">
    <property type="nucleotide sequence ID" value="NZ_BNBD01000001.1"/>
</dbReference>
<sequence length="1120" mass="120033">MSVFDLPRLHFAGTAVTKLPTGPRSGLVDLAAHRALTDDGPFPPGRPTTEYHDWLQQQGPHWDRNGKPCETGEFSAAKGWNFDGNGHFWIDARVVSAEGPGSRPGDAPDTADPVVGRHVDLWGHYNAYLRTTVNRARVFDLDPASRWTMTLMTGRFGLGRLGRSHDEGQGYMVAGDVTGLQPPRWPDFRHIVDVGDHVLAPLLRYCAVHQFVVVPPAGGTTTGTGTEAAGPGWLPDARLSPAVLALREAVEEGADGLVVRFALDAMASPQVPDAPSHWRVRGTVAPWYADELRTYPAGRLLVPVPGGPLHHLTAHVAGGRAALDMVSAVPVTTRAPEPGPGPLHRLGPPLDAGDLELRTARTGRLVARVPAAAYAGERAALTSGLLTLPAEPGWEATGDEGLVLTGTDSTGRRTALLTEREVNVQSDEACVVVHHRDHAHGADHAVTVPLRSYVRGRPASAGPVHVRQYFNPRALPADPCAGAPGARIGDAVLLGMRGEGAYAAECVVDTDEHGHGSLTLRGEHAGTCRVLLSTGPGDLPPVDPAAPGSAWAAYDDEDALGYWAGAGALAVRVLPDDWHLDDVPREDVDFDLLHREVFAFYEHLSGFMRSEVFSLADRCKVETYAELVWQMCDPRNKDRTYYMPPTRDLTDPKARLLLAYLRNQQARVRPPLAVPAVLGGGPAITTRGELWAVLKQAAAVELAVMLQYLYAAFSVPTYGAGREYVRRGQWTPHQLHLACGSGGETGDGGIRGTLLEVAREEMIHFLLVNNIITALGEPFHVPHIDFATVNAELPVPLDFALEGLSLGSVQRYVALEQPEALVPDVRGAHGTGAGAGPRTLGFTWNSISELYAGIREGLQRVPGLFLVPKGRGGGEHHLFLRASVNAVHPDYQLEVDDLTSALFAVDLITEQGEGGVPGSPRSGTGSGPGPDGAEVSHFHSFLRIAEALTTEQVPGPYGRLLPWQPSYPVLRNPTLGAGDGATSPVTDPEARAVGRLFNRSYQLMLQLMVQHFGESPDGSLRRSKLMNASIDVMTGMMRPLAELLVTMESGRRGRTAGPTFELETVPAPVARPDVARRAIALRFAHLEAAARKCGPVPAQVADMMGFYADCFGRGEEGTGT</sequence>
<dbReference type="AlphaFoldDB" id="A0A919E7M5"/>
<dbReference type="EMBL" id="BNBD01000001">
    <property type="protein sequence ID" value="GHF26699.1"/>
    <property type="molecule type" value="Genomic_DNA"/>
</dbReference>
<proteinExistence type="predicted"/>
<dbReference type="InterPro" id="IPR026820">
    <property type="entry name" value="VioB/RebD_dom"/>
</dbReference>
<reference evidence="3" key="1">
    <citation type="journal article" date="2014" name="Int. J. Syst. Evol. Microbiol.">
        <title>Complete genome sequence of Corynebacterium casei LMG S-19264T (=DSM 44701T), isolated from a smear-ripened cheese.</title>
        <authorList>
            <consortium name="US DOE Joint Genome Institute (JGI-PGF)"/>
            <person name="Walter F."/>
            <person name="Albersmeier A."/>
            <person name="Kalinowski J."/>
            <person name="Ruckert C."/>
        </authorList>
    </citation>
    <scope>NUCLEOTIDE SEQUENCE</scope>
    <source>
        <strain evidence="3">JCM 4059</strain>
    </source>
</reference>
<protein>
    <recommendedName>
        <fullName evidence="2">Iminophenyl-pyruvate dimer synthase domain-containing protein</fullName>
    </recommendedName>
</protein>
<comment type="caution">
    <text evidence="3">The sequence shown here is derived from an EMBL/GenBank/DDBJ whole genome shotgun (WGS) entry which is preliminary data.</text>
</comment>
<reference evidence="3" key="2">
    <citation type="submission" date="2020-09" db="EMBL/GenBank/DDBJ databases">
        <authorList>
            <person name="Sun Q."/>
            <person name="Ohkuma M."/>
        </authorList>
    </citation>
    <scope>NUCLEOTIDE SEQUENCE</scope>
    <source>
        <strain evidence="3">JCM 4059</strain>
    </source>
</reference>
<name>A0A919E7M5_9ACTN</name>
<dbReference type="Pfam" id="PF12902">
    <property type="entry name" value="Ferritin-like"/>
    <property type="match status" value="1"/>
</dbReference>
<organism evidence="3 4">
    <name type="scientific">Streptomyces mashuensis</name>
    <dbReference type="NCBI Taxonomy" id="33904"/>
    <lineage>
        <taxon>Bacteria</taxon>
        <taxon>Bacillati</taxon>
        <taxon>Actinomycetota</taxon>
        <taxon>Actinomycetes</taxon>
        <taxon>Kitasatosporales</taxon>
        <taxon>Streptomycetaceae</taxon>
        <taxon>Streptomyces</taxon>
    </lineage>
</organism>
<evidence type="ECO:0000256" key="1">
    <source>
        <dbReference type="SAM" id="MobiDB-lite"/>
    </source>
</evidence>
<evidence type="ECO:0000313" key="4">
    <source>
        <dbReference type="Proteomes" id="UP000638313"/>
    </source>
</evidence>